<dbReference type="InterPro" id="IPR025935">
    <property type="entry name" value="AbiH"/>
</dbReference>
<dbReference type="RefSeq" id="WP_153372774.1">
    <property type="nucleotide sequence ID" value="NZ_CP045650.1"/>
</dbReference>
<sequence>MNILIVGNGFDLSHYLPTKYDHFMDVMKAIEESKSDLMNFDELFSKCREDWFIVKTKEYYLTENIILEKEQLYEIRALLKENCWYHYFQKHVQDIQTWIDFEKKIGSV</sequence>
<dbReference type="EMBL" id="WITK01000018">
    <property type="protein sequence ID" value="MQW92896.1"/>
    <property type="molecule type" value="Genomic_DNA"/>
</dbReference>
<evidence type="ECO:0000313" key="1">
    <source>
        <dbReference type="EMBL" id="MQW92896.1"/>
    </source>
</evidence>
<gene>
    <name evidence="2" type="ORF">GFH30_11570</name>
    <name evidence="1" type="ORF">GHJ48_10945</name>
</gene>
<dbReference type="Proteomes" id="UP000327478">
    <property type="component" value="Chromosome"/>
</dbReference>
<protein>
    <recommendedName>
        <fullName evidence="5">Bacteriophage abortive infection AbiH</fullName>
    </recommendedName>
</protein>
<evidence type="ECO:0000313" key="4">
    <source>
        <dbReference type="Proteomes" id="UP000480556"/>
    </source>
</evidence>
<dbReference type="AlphaFoldDB" id="A0A5Q0P463"/>
<dbReference type="Proteomes" id="UP000480556">
    <property type="component" value="Unassembled WGS sequence"/>
</dbReference>
<reference evidence="3 4" key="1">
    <citation type="submission" date="2019-10" db="EMBL/GenBank/DDBJ databases">
        <authorList>
            <person name="Dong K."/>
        </authorList>
    </citation>
    <scope>NUCLEOTIDE SEQUENCE [LARGE SCALE GENOMIC DNA]</scope>
    <source>
        <strain evidence="3">dk386</strain>
        <strain evidence="2">Dk386</strain>
        <strain evidence="4">dk771</strain>
        <strain evidence="1">Dk771</strain>
    </source>
</reference>
<name>A0A5Q0P463_9GAMM</name>
<dbReference type="EMBL" id="CP045650">
    <property type="protein sequence ID" value="QGA11967.1"/>
    <property type="molecule type" value="Genomic_DNA"/>
</dbReference>
<accession>A0A5Q0P463</accession>
<evidence type="ECO:0008006" key="5">
    <source>
        <dbReference type="Google" id="ProtNLM"/>
    </source>
</evidence>
<evidence type="ECO:0000313" key="2">
    <source>
        <dbReference type="EMBL" id="QGA11967.1"/>
    </source>
</evidence>
<keyword evidence="3" id="KW-1185">Reference proteome</keyword>
<organism evidence="1 4">
    <name type="scientific">Acinetobacter wanghuae</name>
    <dbReference type="NCBI Taxonomy" id="2662362"/>
    <lineage>
        <taxon>Bacteria</taxon>
        <taxon>Pseudomonadati</taxon>
        <taxon>Pseudomonadota</taxon>
        <taxon>Gammaproteobacteria</taxon>
        <taxon>Moraxellales</taxon>
        <taxon>Moraxellaceae</taxon>
        <taxon>Acinetobacter</taxon>
    </lineage>
</organism>
<evidence type="ECO:0000313" key="3">
    <source>
        <dbReference type="Proteomes" id="UP000327478"/>
    </source>
</evidence>
<dbReference type="Pfam" id="PF14253">
    <property type="entry name" value="AbiH"/>
    <property type="match status" value="1"/>
</dbReference>
<proteinExistence type="predicted"/>